<evidence type="ECO:0000256" key="1">
    <source>
        <dbReference type="ARBA" id="ARBA00023002"/>
    </source>
</evidence>
<dbReference type="AlphaFoldDB" id="A0A7H8QND3"/>
<dbReference type="SUPFAM" id="SSF51430">
    <property type="entry name" value="NAD(P)-linked oxidoreductase"/>
    <property type="match status" value="1"/>
</dbReference>
<keyword evidence="1" id="KW-0560">Oxidoreductase</keyword>
<dbReference type="GO" id="GO:0005737">
    <property type="term" value="C:cytoplasm"/>
    <property type="evidence" value="ECO:0007669"/>
    <property type="project" value="TreeGrafter"/>
</dbReference>
<proteinExistence type="predicted"/>
<gene>
    <name evidence="3" type="ORF">TRUGW13939_02527</name>
</gene>
<dbReference type="GO" id="GO:0016491">
    <property type="term" value="F:oxidoreductase activity"/>
    <property type="evidence" value="ECO:0007669"/>
    <property type="project" value="UniProtKB-KW"/>
</dbReference>
<accession>A0A7H8QND3</accession>
<feature type="domain" description="NADP-dependent oxidoreductase" evidence="2">
    <location>
        <begin position="11"/>
        <end position="311"/>
    </location>
</feature>
<reference evidence="4" key="1">
    <citation type="submission" date="2020-06" db="EMBL/GenBank/DDBJ databases">
        <title>A chromosome-scale genome assembly of Talaromyces rugulosus W13939.</title>
        <authorList>
            <person name="Wang B."/>
            <person name="Guo L."/>
            <person name="Ye K."/>
            <person name="Wang L."/>
        </authorList>
    </citation>
    <scope>NUCLEOTIDE SEQUENCE [LARGE SCALE GENOMIC DNA]</scope>
    <source>
        <strain evidence="4">W13939</strain>
    </source>
</reference>
<dbReference type="PANTHER" id="PTHR43625:SF78">
    <property type="entry name" value="PYRIDOXAL REDUCTASE-RELATED"/>
    <property type="match status" value="1"/>
</dbReference>
<protein>
    <recommendedName>
        <fullName evidence="2">NADP-dependent oxidoreductase domain-containing protein</fullName>
    </recommendedName>
</protein>
<dbReference type="KEGG" id="trg:TRUGW13939_02527"/>
<dbReference type="Gene3D" id="3.20.20.100">
    <property type="entry name" value="NADP-dependent oxidoreductase domain"/>
    <property type="match status" value="1"/>
</dbReference>
<dbReference type="PANTHER" id="PTHR43625">
    <property type="entry name" value="AFLATOXIN B1 ALDEHYDE REDUCTASE"/>
    <property type="match status" value="1"/>
</dbReference>
<dbReference type="InterPro" id="IPR036812">
    <property type="entry name" value="NAD(P)_OxRdtase_dom_sf"/>
</dbReference>
<dbReference type="InterPro" id="IPR050791">
    <property type="entry name" value="Aldo-Keto_reductase"/>
</dbReference>
<dbReference type="CDD" id="cd19077">
    <property type="entry name" value="AKR_AKR8A1-2"/>
    <property type="match status" value="1"/>
</dbReference>
<organism evidence="3 4">
    <name type="scientific">Talaromyces rugulosus</name>
    <name type="common">Penicillium rugulosum</name>
    <dbReference type="NCBI Taxonomy" id="121627"/>
    <lineage>
        <taxon>Eukaryota</taxon>
        <taxon>Fungi</taxon>
        <taxon>Dikarya</taxon>
        <taxon>Ascomycota</taxon>
        <taxon>Pezizomycotina</taxon>
        <taxon>Eurotiomycetes</taxon>
        <taxon>Eurotiomycetidae</taxon>
        <taxon>Eurotiales</taxon>
        <taxon>Trichocomaceae</taxon>
        <taxon>Talaromyces</taxon>
        <taxon>Talaromyces sect. Islandici</taxon>
    </lineage>
</organism>
<dbReference type="Pfam" id="PF00248">
    <property type="entry name" value="Aldo_ket_red"/>
    <property type="match status" value="1"/>
</dbReference>
<evidence type="ECO:0000259" key="2">
    <source>
        <dbReference type="Pfam" id="PF00248"/>
    </source>
</evidence>
<dbReference type="RefSeq" id="XP_035341613.1">
    <property type="nucleotide sequence ID" value="XM_035485720.1"/>
</dbReference>
<dbReference type="OrthoDB" id="37537at2759"/>
<name>A0A7H8QND3_TALRU</name>
<dbReference type="GeneID" id="55990035"/>
<sequence length="331" mass="36145">MPIVLGREVGPIGFGLMGLTIRPDPIPYDEAVKVMKRSLELGANLWNAGEIYGPPHANSLHLLEYYFRKYPEDSEKVVLSIKGCFSFATGPDGSPEGVRKSVENCLEILQGRVFISIFEPARVDPNVPIEKTVEALVEYVKAGKIGGIGLSECSASSIRRAQAVHPISAVEVELSLFSREVLENGVSVACAELDIPLIAYSPLSRGFLTGQVKSLDDIPANDSRRNLPRFQPETFELNMRLVNQVQNISAAKSIPMTQTAIAWVCSQGRPTTPRAPQVIPIPGCTTVARVEENLKKATLEQNYLSDIDELLKHTSVHGDRYGGKVAAYMNG</sequence>
<dbReference type="EMBL" id="CP055899">
    <property type="protein sequence ID" value="QKX55434.1"/>
    <property type="molecule type" value="Genomic_DNA"/>
</dbReference>
<evidence type="ECO:0000313" key="3">
    <source>
        <dbReference type="EMBL" id="QKX55434.1"/>
    </source>
</evidence>
<keyword evidence="4" id="KW-1185">Reference proteome</keyword>
<dbReference type="Proteomes" id="UP000509510">
    <property type="component" value="Chromosome II"/>
</dbReference>
<dbReference type="InterPro" id="IPR023210">
    <property type="entry name" value="NADP_OxRdtase_dom"/>
</dbReference>
<evidence type="ECO:0000313" key="4">
    <source>
        <dbReference type="Proteomes" id="UP000509510"/>
    </source>
</evidence>